<comment type="caution">
    <text evidence="2">The sequence shown here is derived from an EMBL/GenBank/DDBJ whole genome shotgun (WGS) entry which is preliminary data.</text>
</comment>
<dbReference type="AlphaFoldDB" id="A0AAW1LL65"/>
<dbReference type="PANTHER" id="PTHR35218">
    <property type="entry name" value="RNASE H DOMAIN-CONTAINING PROTEIN"/>
    <property type="match status" value="1"/>
</dbReference>
<dbReference type="SUPFAM" id="SSF56219">
    <property type="entry name" value="DNase I-like"/>
    <property type="match status" value="1"/>
</dbReference>
<dbReference type="InterPro" id="IPR036691">
    <property type="entry name" value="Endo/exonu/phosph_ase_sf"/>
</dbReference>
<evidence type="ECO:0000313" key="3">
    <source>
        <dbReference type="Proteomes" id="UP001443914"/>
    </source>
</evidence>
<dbReference type="GO" id="GO:0003824">
    <property type="term" value="F:catalytic activity"/>
    <property type="evidence" value="ECO:0007669"/>
    <property type="project" value="InterPro"/>
</dbReference>
<organism evidence="2 3">
    <name type="scientific">Saponaria officinalis</name>
    <name type="common">Common soapwort</name>
    <name type="synonym">Lychnis saponaria</name>
    <dbReference type="NCBI Taxonomy" id="3572"/>
    <lineage>
        <taxon>Eukaryota</taxon>
        <taxon>Viridiplantae</taxon>
        <taxon>Streptophyta</taxon>
        <taxon>Embryophyta</taxon>
        <taxon>Tracheophyta</taxon>
        <taxon>Spermatophyta</taxon>
        <taxon>Magnoliopsida</taxon>
        <taxon>eudicotyledons</taxon>
        <taxon>Gunneridae</taxon>
        <taxon>Pentapetalae</taxon>
        <taxon>Caryophyllales</taxon>
        <taxon>Caryophyllaceae</taxon>
        <taxon>Caryophylleae</taxon>
        <taxon>Saponaria</taxon>
    </lineage>
</organism>
<sequence length="281" mass="32193">MRLGSWNIRGCNDPLKLQEVIDFIGSNKVDVFGILETRIKERKATKFSKKFSKFRVMHNCSVSNGRIWVVWDPRSVTVTNLDVQNQYIHCQVQHHESGAPFQVTFVYAYNDAHIREELWSSLVRLSGLVQNWVVLGDFNVVRDVQERISESAPVLSDILAFNACLLRSGLDDLKAFPSSSANYLPSGVSDHSPCLVTIFEDKRKPTRFSFLNCWIEDPGYLTVVQNAWNIPVRGNAMFQFFAKLKNVRASLTHLHRDKFSSIQLRILEAKRMLDTCQLALQ</sequence>
<dbReference type="EMBL" id="JBDFQZ010000004">
    <property type="protein sequence ID" value="KAK9733251.1"/>
    <property type="molecule type" value="Genomic_DNA"/>
</dbReference>
<evidence type="ECO:0000259" key="1">
    <source>
        <dbReference type="Pfam" id="PF03372"/>
    </source>
</evidence>
<dbReference type="Gene3D" id="3.60.10.10">
    <property type="entry name" value="Endonuclease/exonuclease/phosphatase"/>
    <property type="match status" value="1"/>
</dbReference>
<gene>
    <name evidence="2" type="ORF">RND81_04G054500</name>
</gene>
<protein>
    <recommendedName>
        <fullName evidence="1">Endonuclease/exonuclease/phosphatase domain-containing protein</fullName>
    </recommendedName>
</protein>
<dbReference type="InterPro" id="IPR005135">
    <property type="entry name" value="Endo/exonuclease/phosphatase"/>
</dbReference>
<dbReference type="PANTHER" id="PTHR35218:SF7">
    <property type="entry name" value="ENDONUCLEASE_EXONUCLEASE_PHOSPHATASE"/>
    <property type="match status" value="1"/>
</dbReference>
<feature type="domain" description="Endonuclease/exonuclease/phosphatase" evidence="1">
    <location>
        <begin position="4"/>
        <end position="141"/>
    </location>
</feature>
<accession>A0AAW1LL65</accession>
<keyword evidence="3" id="KW-1185">Reference proteome</keyword>
<reference evidence="2" key="1">
    <citation type="submission" date="2024-03" db="EMBL/GenBank/DDBJ databases">
        <title>WGS assembly of Saponaria officinalis var. Norfolk2.</title>
        <authorList>
            <person name="Jenkins J."/>
            <person name="Shu S."/>
            <person name="Grimwood J."/>
            <person name="Barry K."/>
            <person name="Goodstein D."/>
            <person name="Schmutz J."/>
            <person name="Leebens-Mack J."/>
            <person name="Osbourn A."/>
        </authorList>
    </citation>
    <scope>NUCLEOTIDE SEQUENCE [LARGE SCALE GENOMIC DNA]</scope>
    <source>
        <strain evidence="2">JIC</strain>
    </source>
</reference>
<proteinExistence type="predicted"/>
<dbReference type="Pfam" id="PF03372">
    <property type="entry name" value="Exo_endo_phos"/>
    <property type="match status" value="1"/>
</dbReference>
<dbReference type="Proteomes" id="UP001443914">
    <property type="component" value="Unassembled WGS sequence"/>
</dbReference>
<evidence type="ECO:0000313" key="2">
    <source>
        <dbReference type="EMBL" id="KAK9733251.1"/>
    </source>
</evidence>
<name>A0AAW1LL65_SAPOF</name>